<reference evidence="2 3" key="1">
    <citation type="submission" date="2017-12" db="EMBL/GenBank/DDBJ databases">
        <title>Sequencing, de novo assembly and annotation of complete genome of a new Thraustochytrid species, strain FCC1311.</title>
        <authorList>
            <person name="Sedici K."/>
            <person name="Godart F."/>
            <person name="Aiese Cigliano R."/>
            <person name="Sanseverino W."/>
            <person name="Barakat M."/>
            <person name="Ortet P."/>
            <person name="Marechal E."/>
            <person name="Cagnac O."/>
            <person name="Amato A."/>
        </authorList>
    </citation>
    <scope>NUCLEOTIDE SEQUENCE [LARGE SCALE GENOMIC DNA]</scope>
</reference>
<evidence type="ECO:0000313" key="3">
    <source>
        <dbReference type="Proteomes" id="UP000241890"/>
    </source>
</evidence>
<name>A0A2R5GG15_9STRA</name>
<dbReference type="EMBL" id="BEYU01000047">
    <property type="protein sequence ID" value="GBG28708.1"/>
    <property type="molecule type" value="Genomic_DNA"/>
</dbReference>
<gene>
    <name evidence="2" type="ORF">FCC1311_049292</name>
</gene>
<dbReference type="Pfam" id="PF15375">
    <property type="entry name" value="FSAF1"/>
    <property type="match status" value="1"/>
</dbReference>
<dbReference type="InterPro" id="IPR027973">
    <property type="entry name" value="FSAF1-like"/>
</dbReference>
<dbReference type="GO" id="GO:0005730">
    <property type="term" value="C:nucleolus"/>
    <property type="evidence" value="ECO:0007669"/>
    <property type="project" value="TreeGrafter"/>
</dbReference>
<organism evidence="2 3">
    <name type="scientific">Hondaea fermentalgiana</name>
    <dbReference type="NCBI Taxonomy" id="2315210"/>
    <lineage>
        <taxon>Eukaryota</taxon>
        <taxon>Sar</taxon>
        <taxon>Stramenopiles</taxon>
        <taxon>Bigyra</taxon>
        <taxon>Labyrinthulomycetes</taxon>
        <taxon>Thraustochytrida</taxon>
        <taxon>Thraustochytriidae</taxon>
        <taxon>Hondaea</taxon>
    </lineage>
</organism>
<proteinExistence type="predicted"/>
<dbReference type="AlphaFoldDB" id="A0A2R5GG15"/>
<evidence type="ECO:0000256" key="1">
    <source>
        <dbReference type="SAM" id="MobiDB-lite"/>
    </source>
</evidence>
<protein>
    <submittedName>
        <fullName evidence="2">Uncharacterized protein</fullName>
    </submittedName>
</protein>
<dbReference type="InterPro" id="IPR053030">
    <property type="entry name" value="Ribosomal_biogenesis_FAF1-like"/>
</dbReference>
<dbReference type="Proteomes" id="UP000241890">
    <property type="component" value="Unassembled WGS sequence"/>
</dbReference>
<dbReference type="InParanoid" id="A0A2R5GG15"/>
<feature type="region of interest" description="Disordered" evidence="1">
    <location>
        <begin position="57"/>
        <end position="82"/>
    </location>
</feature>
<dbReference type="PANTHER" id="PTHR28096:SF1">
    <property type="entry name" value="PROTEIN FAF1"/>
    <property type="match status" value="1"/>
</dbReference>
<sequence length="104" mass="11936">MELGASGMSKRDRKAYEAAKLARLGCKPEKREKVPLKILFSRDKTLAERAKKQQAEVDASGVVTGRERKKRRQTASKEKKRYDDVHHWNKGSFHGGVLRLFKEP</sequence>
<evidence type="ECO:0000313" key="2">
    <source>
        <dbReference type="EMBL" id="GBG28708.1"/>
    </source>
</evidence>
<dbReference type="PANTHER" id="PTHR28096">
    <property type="entry name" value="PROTEIN FAF1"/>
    <property type="match status" value="1"/>
</dbReference>
<accession>A0A2R5GG15</accession>
<dbReference type="GO" id="GO:0000462">
    <property type="term" value="P:maturation of SSU-rRNA from tricistronic rRNA transcript (SSU-rRNA, 5.8S rRNA, LSU-rRNA)"/>
    <property type="evidence" value="ECO:0007669"/>
    <property type="project" value="TreeGrafter"/>
</dbReference>
<keyword evidence="3" id="KW-1185">Reference proteome</keyword>
<comment type="caution">
    <text evidence="2">The sequence shown here is derived from an EMBL/GenBank/DDBJ whole genome shotgun (WGS) entry which is preliminary data.</text>
</comment>